<evidence type="ECO:0000259" key="3">
    <source>
        <dbReference type="Pfam" id="PF21783"/>
    </source>
</evidence>
<feature type="region of interest" description="Disordered" evidence="2">
    <location>
        <begin position="1"/>
        <end position="64"/>
    </location>
</feature>
<dbReference type="EMBL" id="JABMKX010000014">
    <property type="protein sequence ID" value="NQX48399.1"/>
    <property type="molecule type" value="Genomic_DNA"/>
</dbReference>
<dbReference type="SUPFAM" id="SSF51004">
    <property type="entry name" value="C-terminal (heme d1) domain of cytochrome cd1-nitrite reductase"/>
    <property type="match status" value="1"/>
</dbReference>
<dbReference type="PANTHER" id="PTHR47197">
    <property type="entry name" value="PROTEIN NIRF"/>
    <property type="match status" value="1"/>
</dbReference>
<comment type="caution">
    <text evidence="4">The sequence shown here is derived from an EMBL/GenBank/DDBJ whole genome shotgun (WGS) entry which is preliminary data.</text>
</comment>
<reference evidence="4 5" key="1">
    <citation type="submission" date="2020-05" db="EMBL/GenBank/DDBJ databases">
        <title>Paenibacillus glebae, sp. nov., Paenibacillus humi sp. nov., Paenibacillus pedi sp. nov., Paenibacillus terrestris sp. nov. and Paenibacillus terricola sp. nov., isolated from a forest top soil sample.</title>
        <authorList>
            <person name="Qi S."/>
            <person name="Carlier A."/>
            <person name="Cnockaert M."/>
            <person name="Vandamme P."/>
        </authorList>
    </citation>
    <scope>NUCLEOTIDE SEQUENCE [LARGE SCALE GENOMIC DNA]</scope>
    <source>
        <strain evidence="4 5">LMG 29502</strain>
    </source>
</reference>
<dbReference type="InterPro" id="IPR051200">
    <property type="entry name" value="Host-pathogen_enzymatic-act"/>
</dbReference>
<keyword evidence="1" id="KW-0732">Signal</keyword>
<dbReference type="NCBIfam" id="TIGR02276">
    <property type="entry name" value="beta_rpt_yvtn"/>
    <property type="match status" value="2"/>
</dbReference>
<proteinExistence type="predicted"/>
<gene>
    <name evidence="4" type="ORF">HQN87_24010</name>
</gene>
<evidence type="ECO:0000313" key="5">
    <source>
        <dbReference type="Proteomes" id="UP000711047"/>
    </source>
</evidence>
<evidence type="ECO:0000313" key="4">
    <source>
        <dbReference type="EMBL" id="NQX48399.1"/>
    </source>
</evidence>
<organism evidence="4 5">
    <name type="scientific">Paenibacillus tritici</name>
    <dbReference type="NCBI Taxonomy" id="1873425"/>
    <lineage>
        <taxon>Bacteria</taxon>
        <taxon>Bacillati</taxon>
        <taxon>Bacillota</taxon>
        <taxon>Bacilli</taxon>
        <taxon>Bacillales</taxon>
        <taxon>Paenibacillaceae</taxon>
        <taxon>Paenibacillus</taxon>
    </lineage>
</organism>
<dbReference type="InterPro" id="IPR015943">
    <property type="entry name" value="WD40/YVTN_repeat-like_dom_sf"/>
</dbReference>
<evidence type="ECO:0000256" key="1">
    <source>
        <dbReference type="ARBA" id="ARBA00022729"/>
    </source>
</evidence>
<sequence>MNPEDDHNLIEVVKTPSPDSIPDENGAWTWENTPVLPTDGVPGNGGPQSPQPPQGTSSPGSTISYNNSSTAVTLSLGTPSPWQTLETLSFINTRDREVVKLDASFMLSWTSVAAAHTFIGIDYRILRNGTQIYLSSNIFGSEDKANAKSSEQISCFHIDNPNVGNYNYTLQIRINRYTNLQPAVQIMQSELAAVVYSGILSKSYLYVSYTENLEAPNDPGFVAVVDPDNQKVIKTIRVGRSPGALAKSPDGASVYVVNVQDETVSIIDTNTHTVAATLPVGNSPTAVIVAPNNTKAYVANYGSQNVTIIDHETRQVKATVPVTGSPFAFTAQPNSWFIFAATITEGDKGHAIAISVGNDHVQDLGQNSGLDRRYNPLAAKVAGIKLMFIAPGGTRTFNVYNSNTITASYSYGLKNWTSAVHKERFDYFYGIQTFESTSRGRFRVYDNSNYVGPWNYASFTGQSHIVASPDYSRICISIEANDDQFAGLQIIDTERDSDLHFIEIPVAHKSVITSDSSLAYVMENSYVHPVDIIRFIPFESIYIGGKVHDMVAAYQMTT</sequence>
<dbReference type="Pfam" id="PF21783">
    <property type="entry name" value="YNCE"/>
    <property type="match status" value="1"/>
</dbReference>
<evidence type="ECO:0000256" key="2">
    <source>
        <dbReference type="SAM" id="MobiDB-lite"/>
    </source>
</evidence>
<feature type="domain" description="YNCE-like beta-propeller" evidence="3">
    <location>
        <begin position="249"/>
        <end position="342"/>
    </location>
</feature>
<dbReference type="Gene3D" id="2.130.10.10">
    <property type="entry name" value="YVTN repeat-like/Quinoprotein amine dehydrogenase"/>
    <property type="match status" value="1"/>
</dbReference>
<name>A0ABX2DUM6_9BACL</name>
<keyword evidence="5" id="KW-1185">Reference proteome</keyword>
<dbReference type="InterPro" id="IPR011048">
    <property type="entry name" value="Haem_d1_sf"/>
</dbReference>
<dbReference type="RefSeq" id="WP_173138460.1">
    <property type="nucleotide sequence ID" value="NZ_CP073365.1"/>
</dbReference>
<dbReference type="Proteomes" id="UP000711047">
    <property type="component" value="Unassembled WGS sequence"/>
</dbReference>
<accession>A0ABX2DUM6</accession>
<protein>
    <recommendedName>
        <fullName evidence="3">YNCE-like beta-propeller domain-containing protein</fullName>
    </recommendedName>
</protein>
<dbReference type="InterPro" id="IPR011964">
    <property type="entry name" value="YVTN_b-propeller_repeat"/>
</dbReference>
<dbReference type="InterPro" id="IPR048433">
    <property type="entry name" value="YNCE-like_beta-prop"/>
</dbReference>
<dbReference type="PANTHER" id="PTHR47197:SF3">
    <property type="entry name" value="DIHYDRO-HEME D1 DEHYDROGENASE"/>
    <property type="match status" value="1"/>
</dbReference>